<dbReference type="Proteomes" id="UP000887575">
    <property type="component" value="Unassembled WGS sequence"/>
</dbReference>
<dbReference type="WBParaSite" id="MBELARI_LOCUS15654">
    <property type="protein sequence ID" value="MBELARI_LOCUS15654"/>
    <property type="gene ID" value="MBELARI_LOCUS15654"/>
</dbReference>
<reference evidence="3" key="1">
    <citation type="submission" date="2024-02" db="UniProtKB">
        <authorList>
            <consortium name="WormBaseParasite"/>
        </authorList>
    </citation>
    <scope>IDENTIFICATION</scope>
</reference>
<feature type="transmembrane region" description="Helical" evidence="1">
    <location>
        <begin position="23"/>
        <end position="45"/>
    </location>
</feature>
<evidence type="ECO:0000313" key="2">
    <source>
        <dbReference type="Proteomes" id="UP000887575"/>
    </source>
</evidence>
<organism evidence="2 3">
    <name type="scientific">Mesorhabditis belari</name>
    <dbReference type="NCBI Taxonomy" id="2138241"/>
    <lineage>
        <taxon>Eukaryota</taxon>
        <taxon>Metazoa</taxon>
        <taxon>Ecdysozoa</taxon>
        <taxon>Nematoda</taxon>
        <taxon>Chromadorea</taxon>
        <taxon>Rhabditida</taxon>
        <taxon>Rhabditina</taxon>
        <taxon>Rhabditomorpha</taxon>
        <taxon>Rhabditoidea</taxon>
        <taxon>Rhabditidae</taxon>
        <taxon>Mesorhabditinae</taxon>
        <taxon>Mesorhabditis</taxon>
    </lineage>
</organism>
<accession>A0AAF3ENM6</accession>
<sequence length="416" mass="46012">MRIFPFPRIDQITIPKPVEPKPLILSSLSIVFGFLVVTGGIAFAIEWAIYRNYGKTKPVHYDDCGTAVINCDTNGCSMSNRDNWPAEIRCVYRFWLPTEYQTNNLEYSMNIFNSDAYSLKFYSIEGLILSSIISKDSELSFHGNFLILDFRAKDWSSNEQWNITIQTGSKTTPSEHIIYYSRLFSLQEVKPDLGIGTEYSFGFSPFGNLYVFVDSSDMEYCERVGLYVTRPGLASIVTTMTAARGSDLQVGCVFDATQNRIGVTNNNTESTNSVSSFLYFVEKQPYVISKVIQAKNNRWVNATTCSSATSGDQSGECTGQCCLSACGCCSSQQAIVVVTIITKNSALTIRNLALTGKGNTDIVSISRDGIAGMNDPKNYIYTDTSISALQNEIRINGSSAITIQALDAEMISFEIV</sequence>
<dbReference type="AlphaFoldDB" id="A0AAF3ENM6"/>
<evidence type="ECO:0000256" key="1">
    <source>
        <dbReference type="SAM" id="Phobius"/>
    </source>
</evidence>
<protein>
    <submittedName>
        <fullName evidence="3">Uncharacterized protein</fullName>
    </submittedName>
</protein>
<name>A0AAF3ENM6_9BILA</name>
<keyword evidence="2" id="KW-1185">Reference proteome</keyword>
<keyword evidence="1" id="KW-1133">Transmembrane helix</keyword>
<proteinExistence type="predicted"/>
<evidence type="ECO:0000313" key="3">
    <source>
        <dbReference type="WBParaSite" id="MBELARI_LOCUS15654"/>
    </source>
</evidence>
<keyword evidence="1" id="KW-0472">Membrane</keyword>
<keyword evidence="1" id="KW-0812">Transmembrane</keyword>